<feature type="transmembrane region" description="Helical" evidence="1">
    <location>
        <begin position="105"/>
        <end position="128"/>
    </location>
</feature>
<keyword evidence="3" id="KW-1185">Reference proteome</keyword>
<dbReference type="AlphaFoldDB" id="F8PQG7"/>
<reference evidence="3" key="1">
    <citation type="journal article" date="2011" name="Science">
        <title>The plant cell wall-decomposing machinery underlies the functional diversity of forest fungi.</title>
        <authorList>
            <person name="Eastwood D.C."/>
            <person name="Floudas D."/>
            <person name="Binder M."/>
            <person name="Majcherczyk A."/>
            <person name="Schneider P."/>
            <person name="Aerts A."/>
            <person name="Asiegbu F.O."/>
            <person name="Baker S.E."/>
            <person name="Barry K."/>
            <person name="Bendiksby M."/>
            <person name="Blumentritt M."/>
            <person name="Coutinho P.M."/>
            <person name="Cullen D."/>
            <person name="de Vries R.P."/>
            <person name="Gathman A."/>
            <person name="Goodell B."/>
            <person name="Henrissat B."/>
            <person name="Ihrmark K."/>
            <person name="Kauserud H."/>
            <person name="Kohler A."/>
            <person name="LaButti K."/>
            <person name="Lapidus A."/>
            <person name="Lavin J.L."/>
            <person name="Lee Y.-H."/>
            <person name="Lindquist E."/>
            <person name="Lilly W."/>
            <person name="Lucas S."/>
            <person name="Morin E."/>
            <person name="Murat C."/>
            <person name="Oguiza J.A."/>
            <person name="Park J."/>
            <person name="Pisabarro A.G."/>
            <person name="Riley R."/>
            <person name="Rosling A."/>
            <person name="Salamov A."/>
            <person name="Schmidt O."/>
            <person name="Schmutz J."/>
            <person name="Skrede I."/>
            <person name="Stenlid J."/>
            <person name="Wiebenga A."/>
            <person name="Xie X."/>
            <person name="Kuees U."/>
            <person name="Hibbett D.S."/>
            <person name="Hoffmeister D."/>
            <person name="Hoegberg N."/>
            <person name="Martin F."/>
            <person name="Grigoriev I.V."/>
            <person name="Watkinson S.C."/>
        </authorList>
    </citation>
    <scope>NUCLEOTIDE SEQUENCE [LARGE SCALE GENOMIC DNA]</scope>
    <source>
        <strain evidence="3">strain S7.3</strain>
    </source>
</reference>
<dbReference type="EMBL" id="GL945477">
    <property type="protein sequence ID" value="EGO01580.1"/>
    <property type="molecule type" value="Genomic_DNA"/>
</dbReference>
<dbReference type="Proteomes" id="UP000008063">
    <property type="component" value="Unassembled WGS sequence"/>
</dbReference>
<dbReference type="HOGENOM" id="CLU_035509_14_2_1"/>
<dbReference type="InParanoid" id="F8PQG7"/>
<name>F8PQG7_SERL3</name>
<keyword evidence="1" id="KW-1133">Transmembrane helix</keyword>
<keyword evidence="1" id="KW-0812">Transmembrane</keyword>
<feature type="transmembrane region" description="Helical" evidence="1">
    <location>
        <begin position="64"/>
        <end position="84"/>
    </location>
</feature>
<protein>
    <submittedName>
        <fullName evidence="2">Uncharacterized protein</fullName>
    </submittedName>
</protein>
<accession>F8PQG7</accession>
<proteinExistence type="predicted"/>
<dbReference type="OrthoDB" id="3349377at2759"/>
<organism evidence="3">
    <name type="scientific">Serpula lacrymans var. lacrymans (strain S7.3)</name>
    <name type="common">Dry rot fungus</name>
    <dbReference type="NCBI Taxonomy" id="936435"/>
    <lineage>
        <taxon>Eukaryota</taxon>
        <taxon>Fungi</taxon>
        <taxon>Dikarya</taxon>
        <taxon>Basidiomycota</taxon>
        <taxon>Agaricomycotina</taxon>
        <taxon>Agaricomycetes</taxon>
        <taxon>Agaricomycetidae</taxon>
        <taxon>Boletales</taxon>
        <taxon>Coniophorineae</taxon>
        <taxon>Serpulaceae</taxon>
        <taxon>Serpula</taxon>
    </lineage>
</organism>
<evidence type="ECO:0000313" key="3">
    <source>
        <dbReference type="Proteomes" id="UP000008063"/>
    </source>
</evidence>
<evidence type="ECO:0000313" key="2">
    <source>
        <dbReference type="EMBL" id="EGO01580.1"/>
    </source>
</evidence>
<sequence length="177" mass="19749">MYRRSNRLLLAMFAGFLVQLAATATLLAINLRSGGPTIPTSEPIPGLPWKMCAESRLGGSITAIYIPILSFEFMLFALALRAGITHMQNMRQIVGKWEANSLMKILVKHSIFYFLLVVSACAIETALWLSLPSIYMEISEAFVMASVVIAGARMVINFREVGESHFHHEVDAFQEHF</sequence>
<feature type="transmembrane region" description="Helical" evidence="1">
    <location>
        <begin position="134"/>
        <end position="156"/>
    </location>
</feature>
<gene>
    <name evidence="2" type="ORF">SERLA73DRAFT_158844</name>
</gene>
<evidence type="ECO:0000256" key="1">
    <source>
        <dbReference type="SAM" id="Phobius"/>
    </source>
</evidence>
<keyword evidence="1" id="KW-0472">Membrane</keyword>